<evidence type="ECO:0000256" key="3">
    <source>
        <dbReference type="ARBA" id="ARBA00022691"/>
    </source>
</evidence>
<evidence type="ECO:0000259" key="8">
    <source>
        <dbReference type="Pfam" id="PF22528"/>
    </source>
</evidence>
<sequence length="704" mass="80162">MRVKLFQNIYKTFRIKYNHMAVFTQVFNPLTAQNEWAVHNDDYDYDLELTCTGFGDMLHDKERNQKYFKALRMAIARMHADGREAHVLDIGTGTGILSMMALTAGADTVTACEAFMPMANCAERIFTVNGFGDKVRLVKKRSTEMRIGVDMPQRANLLVAELLDTELIGEGAISIYNHAHDELLTDDVVCIPSKATCYAQVVQSPLASQWNSMKIVADLDGNILLQPPKDVLQCKGDAAVHDMQLSQLSLENFVPLTKPAEIFEFDFNRKSKTPVPVQRQQLLEMIALQPGSTDLIFYWWDISMYSGDNLVLSCAPYWAHPDYKSRNDIIPWRDHWMQAIYYIPKPQHISRTGEKFVLSCNHDEYSLWFDVHNTLKSNTTVSRHACTCNLHLAYPRSRIGQMNQSVRNKKFLNYLENNLTKDSQVLCLGDGCILGVAAAKMGVTSVVISENHYFSKRFMESVVKNNDIKNVEFIENVNSLPYSKLSQFTHIFGEPYFFSAILPWDNFQFGHLLQNIIEKLPPTVKIAPYSAKIFAVPVQFTDLHKIRTPVQQCEGFDLKLFDRMIKHARAKLPDHKVEAQPLWEYPCKALAKPQELLHVDFHNFKKEQSNNGDIQAESDGICNGIALWVEWNIDGGSGSKSIVSTGPVEPVEPGKFIKWDMFVRQGVQLFEQGYPVINGKSSIRWALQHKPTLSKIEMDFNVNV</sequence>
<dbReference type="SUPFAM" id="SSF53335">
    <property type="entry name" value="S-adenosyl-L-methionine-dependent methyltransferases"/>
    <property type="match status" value="2"/>
</dbReference>
<dbReference type="GO" id="GO:0016274">
    <property type="term" value="F:protein-arginine N-methyltransferase activity"/>
    <property type="evidence" value="ECO:0007669"/>
    <property type="project" value="InterPro"/>
</dbReference>
<dbReference type="PIRSF" id="PIRSF036946">
    <property type="entry name" value="Arg_N-mtase"/>
    <property type="match status" value="1"/>
</dbReference>
<dbReference type="CDD" id="cd02440">
    <property type="entry name" value="AdoMet_MTases"/>
    <property type="match status" value="1"/>
</dbReference>
<keyword evidence="1 7" id="KW-0489">Methyltransferase</keyword>
<dbReference type="InterPro" id="IPR055135">
    <property type="entry name" value="PRMT_dom"/>
</dbReference>
<dbReference type="Gene3D" id="3.40.50.150">
    <property type="entry name" value="Vaccinia Virus protein VP39"/>
    <property type="match status" value="2"/>
</dbReference>
<keyword evidence="4" id="KW-0677">Repeat</keyword>
<keyword evidence="3 7" id="KW-0949">S-adenosyl-L-methionine</keyword>
<dbReference type="KEGG" id="bdr:105233693"/>
<keyword evidence="9" id="KW-1185">Reference proteome</keyword>
<dbReference type="PANTHER" id="PTHR11006">
    <property type="entry name" value="PROTEIN ARGININE N-METHYLTRANSFERASE"/>
    <property type="match status" value="1"/>
</dbReference>
<evidence type="ECO:0000256" key="7">
    <source>
        <dbReference type="PROSITE-ProRule" id="PRU01015"/>
    </source>
</evidence>
<dbReference type="Gene3D" id="2.70.160.11">
    <property type="entry name" value="Hnrnp arginine n-methyltransferase1"/>
    <property type="match status" value="2"/>
</dbReference>
<dbReference type="RefSeq" id="XP_011214139.2">
    <property type="nucleotide sequence ID" value="XM_011215837.4"/>
</dbReference>
<dbReference type="Pfam" id="PF06325">
    <property type="entry name" value="PrmA"/>
    <property type="match status" value="1"/>
</dbReference>
<dbReference type="InParanoid" id="A0A6I9WAI5"/>
<dbReference type="Pfam" id="PF22528">
    <property type="entry name" value="PRMT_C"/>
    <property type="match status" value="2"/>
</dbReference>
<evidence type="ECO:0000256" key="5">
    <source>
        <dbReference type="ARBA" id="ARBA00025081"/>
    </source>
</evidence>
<proteinExistence type="inferred from homology"/>
<protein>
    <recommendedName>
        <fullName evidence="6">Protein arginine N-methyltransferase</fullName>
        <ecNumber evidence="6">2.1.1.-</ecNumber>
    </recommendedName>
</protein>
<reference evidence="10" key="1">
    <citation type="submission" date="2025-08" db="UniProtKB">
        <authorList>
            <consortium name="RefSeq"/>
        </authorList>
    </citation>
    <scope>IDENTIFICATION</scope>
    <source>
        <tissue evidence="10">Adult</tissue>
    </source>
</reference>
<evidence type="ECO:0000313" key="9">
    <source>
        <dbReference type="Proteomes" id="UP001652620"/>
    </source>
</evidence>
<keyword evidence="2 7" id="KW-0808">Transferase</keyword>
<comment type="similarity">
    <text evidence="6">Belongs to the class I-like SAM-binding methyltransferase superfamily. Protein arginine N-methyltransferase family. PRMT7 subfamily.</text>
</comment>
<organism evidence="9 10">
    <name type="scientific">Bactrocera dorsalis</name>
    <name type="common">Oriental fruit fly</name>
    <name type="synonym">Dacus dorsalis</name>
    <dbReference type="NCBI Taxonomy" id="27457"/>
    <lineage>
        <taxon>Eukaryota</taxon>
        <taxon>Metazoa</taxon>
        <taxon>Ecdysozoa</taxon>
        <taxon>Arthropoda</taxon>
        <taxon>Hexapoda</taxon>
        <taxon>Insecta</taxon>
        <taxon>Pterygota</taxon>
        <taxon>Neoptera</taxon>
        <taxon>Endopterygota</taxon>
        <taxon>Diptera</taxon>
        <taxon>Brachycera</taxon>
        <taxon>Muscomorpha</taxon>
        <taxon>Tephritoidea</taxon>
        <taxon>Tephritidae</taxon>
        <taxon>Bactrocera</taxon>
        <taxon>Bactrocera</taxon>
    </lineage>
</organism>
<gene>
    <name evidence="10" type="primary">LOC105233693</name>
</gene>
<dbReference type="GO" id="GO:0042054">
    <property type="term" value="F:histone methyltransferase activity"/>
    <property type="evidence" value="ECO:0007669"/>
    <property type="project" value="TreeGrafter"/>
</dbReference>
<dbReference type="InterPro" id="IPR025799">
    <property type="entry name" value="Arg_MeTrfase"/>
</dbReference>
<dbReference type="PANTHER" id="PTHR11006:SF4">
    <property type="entry name" value="PROTEIN ARGININE N-METHYLTRANSFERASE 7"/>
    <property type="match status" value="1"/>
</dbReference>
<evidence type="ECO:0000313" key="10">
    <source>
        <dbReference type="RefSeq" id="XP_011214139.2"/>
    </source>
</evidence>
<evidence type="ECO:0000256" key="6">
    <source>
        <dbReference type="PIRNR" id="PIRNR036946"/>
    </source>
</evidence>
<name>A0A6I9WAI5_BACDO</name>
<dbReference type="OrthoDB" id="412876at2759"/>
<evidence type="ECO:0000256" key="1">
    <source>
        <dbReference type="ARBA" id="ARBA00022603"/>
    </source>
</evidence>
<evidence type="ECO:0000256" key="4">
    <source>
        <dbReference type="ARBA" id="ARBA00022737"/>
    </source>
</evidence>
<dbReference type="GO" id="GO:0032259">
    <property type="term" value="P:methylation"/>
    <property type="evidence" value="ECO:0007669"/>
    <property type="project" value="UniProtKB-KW"/>
</dbReference>
<dbReference type="Proteomes" id="UP001652620">
    <property type="component" value="Unplaced"/>
</dbReference>
<dbReference type="InterPro" id="IPR029063">
    <property type="entry name" value="SAM-dependent_MTases_sf"/>
</dbReference>
<evidence type="ECO:0000256" key="2">
    <source>
        <dbReference type="ARBA" id="ARBA00022679"/>
    </source>
</evidence>
<dbReference type="InterPro" id="IPR014644">
    <property type="entry name" value="MeTrfase_PRMT7"/>
</dbReference>
<dbReference type="FunCoup" id="A0A6I9WAI5">
    <property type="interactions" value="2044"/>
</dbReference>
<feature type="domain" description="Protein arginine N-methyltransferase" evidence="8">
    <location>
        <begin position="251"/>
        <end position="357"/>
    </location>
</feature>
<dbReference type="GeneID" id="105233693"/>
<dbReference type="AlphaFoldDB" id="A0A6I9WAI5"/>
<accession>A0A6I9WAI5</accession>
<dbReference type="EC" id="2.1.1.-" evidence="6"/>
<dbReference type="PROSITE" id="PS51678">
    <property type="entry name" value="SAM_MT_PRMT"/>
    <property type="match status" value="2"/>
</dbReference>
<comment type="function">
    <text evidence="6">Arginine methyltransferase that can both catalyze the formation of omega-N monomethylarginine (MMA) and symmetrical dimethylarginine (sDMA).</text>
</comment>
<feature type="domain" description="Protein arginine N-methyltransferase" evidence="8">
    <location>
        <begin position="530"/>
        <end position="679"/>
    </location>
</feature>
<comment type="function">
    <text evidence="5">Essential arginine methyltransferase that can both catalyze the formation of omega-N monomethylarginine (MMA) and symmetrical dimethylarginine (sDMA). Specifically mediates the symmetrical dimethylation of arginine residues in the small nuclear ribonucleoproteins SmD1 and SmD3.</text>
</comment>